<sequence length="154" mass="17464">MRQRRCPRRSENRRELRHTAAMGSAATMMAQTSACRLLLLFFIVISAVSCIVSARRIDCTKFVFAPRCRGVAAKRGVMPLADDSTSQEDAYVDPLMQPEAGRDEESEKLLRLAMDLPHAVPDQSSASQKRRELLERLLRSYNIPEYSDAGYRQE</sequence>
<evidence type="ECO:0000313" key="2">
    <source>
        <dbReference type="EMBL" id="PVD34035.1"/>
    </source>
</evidence>
<proteinExistence type="predicted"/>
<evidence type="ECO:0000313" key="3">
    <source>
        <dbReference type="Proteomes" id="UP000245119"/>
    </source>
</evidence>
<evidence type="ECO:0000256" key="1">
    <source>
        <dbReference type="SAM" id="MobiDB-lite"/>
    </source>
</evidence>
<dbReference type="Proteomes" id="UP000245119">
    <property type="component" value="Linkage Group LG3"/>
</dbReference>
<dbReference type="OrthoDB" id="6159666at2759"/>
<dbReference type="EMBL" id="PZQS01000003">
    <property type="protein sequence ID" value="PVD34035.1"/>
    <property type="molecule type" value="Genomic_DNA"/>
</dbReference>
<reference evidence="2 3" key="1">
    <citation type="submission" date="2018-04" db="EMBL/GenBank/DDBJ databases">
        <title>The genome of golden apple snail Pomacea canaliculata provides insight into stress tolerance and invasive adaptation.</title>
        <authorList>
            <person name="Liu C."/>
            <person name="Liu B."/>
            <person name="Ren Y."/>
            <person name="Zhang Y."/>
            <person name="Wang H."/>
            <person name="Li S."/>
            <person name="Jiang F."/>
            <person name="Yin L."/>
            <person name="Zhang G."/>
            <person name="Qian W."/>
            <person name="Fan W."/>
        </authorList>
    </citation>
    <scope>NUCLEOTIDE SEQUENCE [LARGE SCALE GENOMIC DNA]</scope>
    <source>
        <strain evidence="2">SZHN2017</strain>
        <tissue evidence="2">Muscle</tissue>
    </source>
</reference>
<gene>
    <name evidence="2" type="ORF">C0Q70_05297</name>
</gene>
<keyword evidence="3" id="KW-1185">Reference proteome</keyword>
<organism evidence="2 3">
    <name type="scientific">Pomacea canaliculata</name>
    <name type="common">Golden apple snail</name>
    <dbReference type="NCBI Taxonomy" id="400727"/>
    <lineage>
        <taxon>Eukaryota</taxon>
        <taxon>Metazoa</taxon>
        <taxon>Spiralia</taxon>
        <taxon>Lophotrochozoa</taxon>
        <taxon>Mollusca</taxon>
        <taxon>Gastropoda</taxon>
        <taxon>Caenogastropoda</taxon>
        <taxon>Architaenioglossa</taxon>
        <taxon>Ampullarioidea</taxon>
        <taxon>Ampullariidae</taxon>
        <taxon>Pomacea</taxon>
    </lineage>
</organism>
<dbReference type="AlphaFoldDB" id="A0A2T7PKS3"/>
<name>A0A2T7PKS3_POMCA</name>
<accession>A0A2T7PKS3</accession>
<feature type="region of interest" description="Disordered" evidence="1">
    <location>
        <begin position="83"/>
        <end position="107"/>
    </location>
</feature>
<comment type="caution">
    <text evidence="2">The sequence shown here is derived from an EMBL/GenBank/DDBJ whole genome shotgun (WGS) entry which is preliminary data.</text>
</comment>
<protein>
    <submittedName>
        <fullName evidence="2">Uncharacterized protein</fullName>
    </submittedName>
</protein>